<accession>A0A6A5VCT2</accession>
<proteinExistence type="predicted"/>
<keyword evidence="2" id="KW-1185">Reference proteome</keyword>
<sequence>MIGRQWWAVLFGSSVTLSREDDDQSMWVCTKYREAKKNVCVNGSACACSAAHINNSGEYLSIDDGQIRPVSGQSNRGWRREAPSKTAVCAWNWGIWPGPVCWNGSSGALALAAASRAERRLVRPKSVPNGKAGTPRPSCLL</sequence>
<reference evidence="1" key="1">
    <citation type="journal article" date="2020" name="Stud. Mycol.">
        <title>101 Dothideomycetes genomes: a test case for predicting lifestyles and emergence of pathogens.</title>
        <authorList>
            <person name="Haridas S."/>
            <person name="Albert R."/>
            <person name="Binder M."/>
            <person name="Bloem J."/>
            <person name="Labutti K."/>
            <person name="Salamov A."/>
            <person name="Andreopoulos B."/>
            <person name="Baker S."/>
            <person name="Barry K."/>
            <person name="Bills G."/>
            <person name="Bluhm B."/>
            <person name="Cannon C."/>
            <person name="Castanera R."/>
            <person name="Culley D."/>
            <person name="Daum C."/>
            <person name="Ezra D."/>
            <person name="Gonzalez J."/>
            <person name="Henrissat B."/>
            <person name="Kuo A."/>
            <person name="Liang C."/>
            <person name="Lipzen A."/>
            <person name="Lutzoni F."/>
            <person name="Magnuson J."/>
            <person name="Mondo S."/>
            <person name="Nolan M."/>
            <person name="Ohm R."/>
            <person name="Pangilinan J."/>
            <person name="Park H.-J."/>
            <person name="Ramirez L."/>
            <person name="Alfaro M."/>
            <person name="Sun H."/>
            <person name="Tritt A."/>
            <person name="Yoshinaga Y."/>
            <person name="Zwiers L.-H."/>
            <person name="Turgeon B."/>
            <person name="Goodwin S."/>
            <person name="Spatafora J."/>
            <person name="Crous P."/>
            <person name="Grigoriev I."/>
        </authorList>
    </citation>
    <scope>NUCLEOTIDE SEQUENCE</scope>
    <source>
        <strain evidence="1">CBS 107.79</strain>
    </source>
</reference>
<evidence type="ECO:0000313" key="1">
    <source>
        <dbReference type="EMBL" id="KAF1974159.1"/>
    </source>
</evidence>
<dbReference type="AlphaFoldDB" id="A0A6A5VCT2"/>
<dbReference type="Proteomes" id="UP000800036">
    <property type="component" value="Unassembled WGS sequence"/>
</dbReference>
<name>A0A6A5VCT2_9PLEO</name>
<evidence type="ECO:0000313" key="2">
    <source>
        <dbReference type="Proteomes" id="UP000800036"/>
    </source>
</evidence>
<gene>
    <name evidence="1" type="ORF">BU23DRAFT_567686</name>
</gene>
<organism evidence="1 2">
    <name type="scientific">Bimuria novae-zelandiae CBS 107.79</name>
    <dbReference type="NCBI Taxonomy" id="1447943"/>
    <lineage>
        <taxon>Eukaryota</taxon>
        <taxon>Fungi</taxon>
        <taxon>Dikarya</taxon>
        <taxon>Ascomycota</taxon>
        <taxon>Pezizomycotina</taxon>
        <taxon>Dothideomycetes</taxon>
        <taxon>Pleosporomycetidae</taxon>
        <taxon>Pleosporales</taxon>
        <taxon>Massarineae</taxon>
        <taxon>Didymosphaeriaceae</taxon>
        <taxon>Bimuria</taxon>
    </lineage>
</organism>
<dbReference type="EMBL" id="ML976676">
    <property type="protein sequence ID" value="KAF1974159.1"/>
    <property type="molecule type" value="Genomic_DNA"/>
</dbReference>
<protein>
    <submittedName>
        <fullName evidence="1">Uncharacterized protein</fullName>
    </submittedName>
</protein>